<evidence type="ECO:0008006" key="2">
    <source>
        <dbReference type="Google" id="ProtNLM"/>
    </source>
</evidence>
<dbReference type="Pfam" id="PF05936">
    <property type="entry name" value="T6SS_VasE"/>
    <property type="match status" value="1"/>
</dbReference>
<proteinExistence type="predicted"/>
<dbReference type="NCBIfam" id="TIGR03353">
    <property type="entry name" value="VI_chp_4"/>
    <property type="match status" value="1"/>
</dbReference>
<gene>
    <name evidence="1" type="ORF">IEC33019_0330</name>
</gene>
<evidence type="ECO:0000313" key="1">
    <source>
        <dbReference type="EMBL" id="ANY85934.1"/>
    </source>
</evidence>
<organism evidence="1">
    <name type="scientific">Pseudomonas putida</name>
    <name type="common">Arthrobacter siderocapsulatus</name>
    <dbReference type="NCBI Taxonomy" id="303"/>
    <lineage>
        <taxon>Bacteria</taxon>
        <taxon>Pseudomonadati</taxon>
        <taxon>Pseudomonadota</taxon>
        <taxon>Gammaproteobacteria</taxon>
        <taxon>Pseudomonadales</taxon>
        <taxon>Pseudomonadaceae</taxon>
        <taxon>Pseudomonas</taxon>
    </lineage>
</organism>
<dbReference type="PANTHER" id="PTHR35566:SF1">
    <property type="entry name" value="TYPE VI SECRETION SYSTEM BASEPLATE COMPONENT TSSK1"/>
    <property type="match status" value="1"/>
</dbReference>
<reference evidence="1" key="1">
    <citation type="submission" date="2016-07" db="EMBL/GenBank/DDBJ databases">
        <title>New class B carbapenemase carried by novel plasmid in Pseudomonas putida enviromental strain in eastern Amazonia.</title>
        <authorList>
            <person name="Souza C.O."/>
            <person name="Lima K.V."/>
            <person name="Brasiliense D.M."/>
            <person name="Perez-Chaparro P.J."/>
            <person name="Mamizuka E.M."/>
            <person name="Lima M.O."/>
            <person name="Lima L.N."/>
            <person name="McCulloch J.A."/>
        </authorList>
    </citation>
    <scope>NUCLEOTIDE SEQUENCE [LARGE SCALE GENOMIC DNA]</scope>
    <source>
        <strain evidence="1">IEC33019</strain>
    </source>
</reference>
<dbReference type="EMBL" id="CP016634">
    <property type="protein sequence ID" value="ANY85934.1"/>
    <property type="molecule type" value="Genomic_DNA"/>
</dbReference>
<dbReference type="InterPro" id="IPR010263">
    <property type="entry name" value="T6SS_TssK"/>
</dbReference>
<dbReference type="PANTHER" id="PTHR35566">
    <property type="entry name" value="BLR3599 PROTEIN"/>
    <property type="match status" value="1"/>
</dbReference>
<name>A0A1B2F147_PSEPU</name>
<protein>
    <recommendedName>
        <fullName evidence="2">Type VI secretion system baseplate subunit TssK</fullName>
    </recommendedName>
</protein>
<accession>A0A1B2F147</accession>
<dbReference type="RefSeq" id="WP_070091654.1">
    <property type="nucleotide sequence ID" value="NZ_CP016634.1"/>
</dbReference>
<dbReference type="AlphaFoldDB" id="A0A1B2F147"/>
<sequence>MIQAQLPVYWYSGLYLQPQHFQSMDLHQSWQHAQHWRHGKPWQSGIVKAQVNPHSLLDFTLEFHALEVVTAVGEYLAFPGNCHLQKRCFREAWKQRDRPFTIWGALRRLDPQQQNVTVLEHDREQPLTRWVTATPEHTMRDLYHQGPEVEVPRVLHSLRLLWDDEREEALSDHCFPLLRVRMRDHEVVVDETYAPPGIVLDSSEALRSKLEQIFFELTQRTQGLAELKHSLGRLTSDVSNESFVLTLVMRSLNRALPILKAYLGAPGVHPWQAHLLLVQLVGELSTFNDDCNHLGQWQQEASAALQYDHDRLFESFDQIQRVLYRLLNSIALEKNTYRTFEQDDRGIYQSRLDRQMITQAKCLYMKLQSRAFIDNDAVVQGLDTAKLADPQRMESLIQHALSGVSLHRCQKTPMELPRREDTCYLEIDTRDPNWVVAEQVQKLSFFWAQAPDDLNVQLVYAGRIDAGR</sequence>